<evidence type="ECO:0000313" key="5">
    <source>
        <dbReference type="Proteomes" id="UP000471147"/>
    </source>
</evidence>
<dbReference type="InterPro" id="IPR007712">
    <property type="entry name" value="RelE/ParE_toxin"/>
</dbReference>
<dbReference type="PANTHER" id="PTHR33755:SF9">
    <property type="entry name" value="TOXIN PARE1"/>
    <property type="match status" value="1"/>
</dbReference>
<dbReference type="InterPro" id="IPR028344">
    <property type="entry name" value="ParE1/4"/>
</dbReference>
<protein>
    <recommendedName>
        <fullName evidence="3">Toxin</fullName>
    </recommendedName>
</protein>
<dbReference type="Proteomes" id="UP000471147">
    <property type="component" value="Unassembled WGS sequence"/>
</dbReference>
<reference evidence="4 5" key="1">
    <citation type="submission" date="2019-01" db="EMBL/GenBank/DDBJ databases">
        <title>Sphingorhabdus lacus sp.nov., isolated from an oligotrophic freshwater lake.</title>
        <authorList>
            <person name="Park M."/>
        </authorList>
    </citation>
    <scope>NUCLEOTIDE SEQUENCE [LARGE SCALE GENOMIC DNA]</scope>
    <source>
        <strain evidence="4 5">IMCC26285</strain>
    </source>
</reference>
<evidence type="ECO:0000313" key="4">
    <source>
        <dbReference type="EMBL" id="MVZ98731.1"/>
    </source>
</evidence>
<comment type="similarity">
    <text evidence="1 3">Belongs to the RelE toxin family.</text>
</comment>
<evidence type="ECO:0000256" key="3">
    <source>
        <dbReference type="PIRNR" id="PIRNR029218"/>
    </source>
</evidence>
<dbReference type="Gene3D" id="3.30.2310.20">
    <property type="entry name" value="RelE-like"/>
    <property type="match status" value="1"/>
</dbReference>
<dbReference type="InterPro" id="IPR035093">
    <property type="entry name" value="RelE/ParE_toxin_dom_sf"/>
</dbReference>
<dbReference type="PANTHER" id="PTHR33755">
    <property type="entry name" value="TOXIN PARE1-RELATED"/>
    <property type="match status" value="1"/>
</dbReference>
<dbReference type="Pfam" id="PF05016">
    <property type="entry name" value="ParE_toxin"/>
    <property type="match status" value="1"/>
</dbReference>
<organism evidence="4 5">
    <name type="scientific">Sphingorhabdus profundilacus</name>
    <dbReference type="NCBI Taxonomy" id="2509718"/>
    <lineage>
        <taxon>Bacteria</taxon>
        <taxon>Pseudomonadati</taxon>
        <taxon>Pseudomonadota</taxon>
        <taxon>Alphaproteobacteria</taxon>
        <taxon>Sphingomonadales</taxon>
        <taxon>Sphingomonadaceae</taxon>
        <taxon>Sphingorhabdus</taxon>
    </lineage>
</organism>
<keyword evidence="5" id="KW-1185">Reference proteome</keyword>
<sequence length="114" mass="13322">MFCAKLWPSIRLVVTRVKLSSAARADFVVIRKYSIEQFSADVADRYFTGFDELFDLLRRHPKAGLLEPDLGKGIRKLTHRQHRIIYHVQDDVVVIIRIIHHAMDVKRALREAKQ</sequence>
<evidence type="ECO:0000256" key="2">
    <source>
        <dbReference type="ARBA" id="ARBA00022649"/>
    </source>
</evidence>
<comment type="caution">
    <text evidence="4">The sequence shown here is derived from an EMBL/GenBank/DDBJ whole genome shotgun (WGS) entry which is preliminary data.</text>
</comment>
<name>A0A6I4M0D8_9SPHN</name>
<dbReference type="SUPFAM" id="SSF143011">
    <property type="entry name" value="RelE-like"/>
    <property type="match status" value="1"/>
</dbReference>
<dbReference type="InterPro" id="IPR051803">
    <property type="entry name" value="TA_system_RelE-like_toxin"/>
</dbReference>
<dbReference type="AlphaFoldDB" id="A0A6I4M0D8"/>
<accession>A0A6I4M0D8</accession>
<evidence type="ECO:0000256" key="1">
    <source>
        <dbReference type="ARBA" id="ARBA00006226"/>
    </source>
</evidence>
<dbReference type="PIRSF" id="PIRSF029218">
    <property type="entry name" value="ParE"/>
    <property type="match status" value="1"/>
</dbReference>
<gene>
    <name evidence="4" type="ORF">EUU23_13640</name>
</gene>
<proteinExistence type="inferred from homology"/>
<dbReference type="EMBL" id="SDWJ01000002">
    <property type="protein sequence ID" value="MVZ98731.1"/>
    <property type="molecule type" value="Genomic_DNA"/>
</dbReference>
<keyword evidence="2" id="KW-1277">Toxin-antitoxin system</keyword>